<keyword evidence="2" id="KW-1185">Reference proteome</keyword>
<gene>
    <name evidence="1" type="ORF">MKZ38_005591</name>
</gene>
<dbReference type="AlphaFoldDB" id="A0AAD5WQW8"/>
<evidence type="ECO:0000313" key="2">
    <source>
        <dbReference type="Proteomes" id="UP001201980"/>
    </source>
</evidence>
<dbReference type="Proteomes" id="UP001201980">
    <property type="component" value="Unassembled WGS sequence"/>
</dbReference>
<evidence type="ECO:0000313" key="1">
    <source>
        <dbReference type="EMBL" id="KAJ2896385.1"/>
    </source>
</evidence>
<protein>
    <submittedName>
        <fullName evidence="1">Uncharacterized protein</fullName>
    </submittedName>
</protein>
<accession>A0AAD5WQW8</accession>
<dbReference type="EMBL" id="JAKWBI020000335">
    <property type="protein sequence ID" value="KAJ2896385.1"/>
    <property type="molecule type" value="Genomic_DNA"/>
</dbReference>
<proteinExistence type="predicted"/>
<name>A0AAD5WQW8_9PEZI</name>
<organism evidence="1 2">
    <name type="scientific">Zalerion maritima</name>
    <dbReference type="NCBI Taxonomy" id="339359"/>
    <lineage>
        <taxon>Eukaryota</taxon>
        <taxon>Fungi</taxon>
        <taxon>Dikarya</taxon>
        <taxon>Ascomycota</taxon>
        <taxon>Pezizomycotina</taxon>
        <taxon>Sordariomycetes</taxon>
        <taxon>Lulworthiomycetidae</taxon>
        <taxon>Lulworthiales</taxon>
        <taxon>Lulworthiaceae</taxon>
        <taxon>Zalerion</taxon>
    </lineage>
</organism>
<sequence>MKFIPAFTQLPAASTGLSPLGLGGSILLAPPTTTFGMIKQGQAYPPPSENHDGGFGGACSDADGKCIHCGKTVNESAYKCKIESGGCGNVWNEKCSDVNCKCQAAAAGNYSGIVQLVSLSDRWSVRR</sequence>
<reference evidence="1" key="1">
    <citation type="submission" date="2022-07" db="EMBL/GenBank/DDBJ databases">
        <title>Draft genome sequence of Zalerion maritima ATCC 34329, a (micro)plastics degrading marine fungus.</title>
        <authorList>
            <person name="Paco A."/>
            <person name="Goncalves M.F.M."/>
            <person name="Rocha-Santos T.A.P."/>
            <person name="Alves A."/>
        </authorList>
    </citation>
    <scope>NUCLEOTIDE SEQUENCE</scope>
    <source>
        <strain evidence="1">ATCC 34329</strain>
    </source>
</reference>
<comment type="caution">
    <text evidence="1">The sequence shown here is derived from an EMBL/GenBank/DDBJ whole genome shotgun (WGS) entry which is preliminary data.</text>
</comment>